<evidence type="ECO:0000256" key="1">
    <source>
        <dbReference type="ARBA" id="ARBA00004984"/>
    </source>
</evidence>
<accession>A0A0H2SA84</accession>
<sequence length="491" mass="53828">MATLEIAPKTTVFYGPIISSDTISFYTASPRALVAVNSRGFIDWIEHDVQASQVQRVLKHKINELGLGMVQVILLELEEGEFLMPGFVDTHTHAPQVPNIGTGQEYELLDWLDKVTFPMESRFADEELAQKLYPSIVNRFINAGTTTCCYYGSLHLESTKVLADVVNQSGQRAFIGKCCMDRNSPDNYREPSAAYSIKATIQLVAYIRALKNTLVQPILTPRFAISCTDELLTSLGNLAAADPTLPIQTHISENQSEIEFVKELFPDCTSYADVYHKHGLLGPRTILAHGVHLTEEELILIKTTGAGISHCPTSNFNLRSGMARVADMLDHGIKVGLGTDVSGGYSTSMLTAIQHASMCAKMVALLPPPSTIMPVPGAQFSGKQLNIANLLYLATRGGARLCNLEHCIGSLEPGKSFDALLVTMKPEGGHLDELHTYPTLPPNTQIDRERLEHNLERFLFCGDDRNISKVFVQGRCIGGTAFKARSFSADS</sequence>
<dbReference type="Pfam" id="PF01979">
    <property type="entry name" value="Amidohydro_1"/>
    <property type="match status" value="1"/>
</dbReference>
<dbReference type="GO" id="GO:0008892">
    <property type="term" value="F:guanine deaminase activity"/>
    <property type="evidence" value="ECO:0007669"/>
    <property type="project" value="UniProtKB-UniRule"/>
</dbReference>
<dbReference type="Proteomes" id="UP000053477">
    <property type="component" value="Unassembled WGS sequence"/>
</dbReference>
<evidence type="ECO:0000259" key="9">
    <source>
        <dbReference type="Pfam" id="PF01979"/>
    </source>
</evidence>
<dbReference type="STRING" id="27342.A0A0H2SA84"/>
<comment type="function">
    <text evidence="7 8">Catalyzes the hydrolytic deamination of guanine, producing xanthine and ammonia.</text>
</comment>
<dbReference type="UniPathway" id="UPA00603">
    <property type="reaction ID" value="UER00660"/>
</dbReference>
<evidence type="ECO:0000256" key="6">
    <source>
        <dbReference type="ARBA" id="ARBA00051148"/>
    </source>
</evidence>
<dbReference type="Gene3D" id="2.30.40.10">
    <property type="entry name" value="Urease, subunit C, domain 1"/>
    <property type="match status" value="1"/>
</dbReference>
<evidence type="ECO:0000256" key="7">
    <source>
        <dbReference type="ARBA" id="ARBA00056079"/>
    </source>
</evidence>
<dbReference type="OrthoDB" id="194468at2759"/>
<dbReference type="InterPro" id="IPR032466">
    <property type="entry name" value="Metal_Hydrolase"/>
</dbReference>
<dbReference type="InterPro" id="IPR051607">
    <property type="entry name" value="Metallo-dep_hydrolases"/>
</dbReference>
<comment type="cofactor">
    <cofactor evidence="8">
        <name>Zn(2+)</name>
        <dbReference type="ChEBI" id="CHEBI:29105"/>
    </cofactor>
    <text evidence="8">Binds 1 zinc ion per subunit.</text>
</comment>
<dbReference type="GO" id="GO:0005829">
    <property type="term" value="C:cytosol"/>
    <property type="evidence" value="ECO:0007669"/>
    <property type="project" value="TreeGrafter"/>
</dbReference>
<dbReference type="InParanoid" id="A0A0H2SA84"/>
<evidence type="ECO:0000256" key="3">
    <source>
        <dbReference type="ARBA" id="ARBA00022723"/>
    </source>
</evidence>
<dbReference type="PANTHER" id="PTHR11271">
    <property type="entry name" value="GUANINE DEAMINASE"/>
    <property type="match status" value="1"/>
</dbReference>
<reference evidence="10 11" key="1">
    <citation type="submission" date="2015-04" db="EMBL/GenBank/DDBJ databases">
        <title>Complete genome sequence of Schizopora paradoxa KUC8140, a cosmopolitan wood degrader in East Asia.</title>
        <authorList>
            <consortium name="DOE Joint Genome Institute"/>
            <person name="Min B."/>
            <person name="Park H."/>
            <person name="Jang Y."/>
            <person name="Kim J.-J."/>
            <person name="Kim K.H."/>
            <person name="Pangilinan J."/>
            <person name="Lipzen A."/>
            <person name="Riley R."/>
            <person name="Grigoriev I.V."/>
            <person name="Spatafora J.W."/>
            <person name="Choi I.-G."/>
        </authorList>
    </citation>
    <scope>NUCLEOTIDE SEQUENCE [LARGE SCALE GENOMIC DNA]</scope>
    <source>
        <strain evidence="10 11">KUC8140</strain>
    </source>
</reference>
<name>A0A0H2SA84_9AGAM</name>
<dbReference type="EMBL" id="KQ085893">
    <property type="protein sequence ID" value="KLO18618.1"/>
    <property type="molecule type" value="Genomic_DNA"/>
</dbReference>
<proteinExistence type="inferred from homology"/>
<comment type="similarity">
    <text evidence="2 8">Belongs to the metallo-dependent hydrolases superfamily. ATZ/TRZ family.</text>
</comment>
<evidence type="ECO:0000313" key="10">
    <source>
        <dbReference type="EMBL" id="KLO18618.1"/>
    </source>
</evidence>
<dbReference type="EC" id="3.5.4.3" evidence="8"/>
<keyword evidence="5 8" id="KW-0862">Zinc</keyword>
<evidence type="ECO:0000256" key="5">
    <source>
        <dbReference type="ARBA" id="ARBA00022833"/>
    </source>
</evidence>
<gene>
    <name evidence="10" type="ORF">SCHPADRAFT_899640</name>
</gene>
<dbReference type="FunFam" id="3.20.20.140:FF:000022">
    <property type="entry name" value="Guanine deaminase"/>
    <property type="match status" value="1"/>
</dbReference>
<keyword evidence="4 8" id="KW-0378">Hydrolase</keyword>
<dbReference type="SUPFAM" id="SSF51556">
    <property type="entry name" value="Metallo-dependent hydrolases"/>
    <property type="match status" value="1"/>
</dbReference>
<evidence type="ECO:0000313" key="11">
    <source>
        <dbReference type="Proteomes" id="UP000053477"/>
    </source>
</evidence>
<dbReference type="GO" id="GO:0008270">
    <property type="term" value="F:zinc ion binding"/>
    <property type="evidence" value="ECO:0007669"/>
    <property type="project" value="UniProtKB-UniRule"/>
</dbReference>
<keyword evidence="11" id="KW-1185">Reference proteome</keyword>
<dbReference type="FunCoup" id="A0A0H2SA84">
    <property type="interactions" value="281"/>
</dbReference>
<keyword evidence="3 8" id="KW-0479">Metal-binding</keyword>
<comment type="catalytic activity">
    <reaction evidence="6 8">
        <text>guanine + H2O + H(+) = xanthine + NH4(+)</text>
        <dbReference type="Rhea" id="RHEA:14665"/>
        <dbReference type="ChEBI" id="CHEBI:15377"/>
        <dbReference type="ChEBI" id="CHEBI:15378"/>
        <dbReference type="ChEBI" id="CHEBI:16235"/>
        <dbReference type="ChEBI" id="CHEBI:17712"/>
        <dbReference type="ChEBI" id="CHEBI:28938"/>
        <dbReference type="EC" id="3.5.4.3"/>
    </reaction>
</comment>
<evidence type="ECO:0000256" key="8">
    <source>
        <dbReference type="RuleBase" id="RU366009"/>
    </source>
</evidence>
<dbReference type="InterPro" id="IPR011059">
    <property type="entry name" value="Metal-dep_hydrolase_composite"/>
</dbReference>
<dbReference type="NCBIfam" id="TIGR02967">
    <property type="entry name" value="guan_deamin"/>
    <property type="match status" value="1"/>
</dbReference>
<dbReference type="GO" id="GO:0006147">
    <property type="term" value="P:guanine catabolic process"/>
    <property type="evidence" value="ECO:0007669"/>
    <property type="project" value="UniProtKB-UniRule"/>
</dbReference>
<organism evidence="10 11">
    <name type="scientific">Schizopora paradoxa</name>
    <dbReference type="NCBI Taxonomy" id="27342"/>
    <lineage>
        <taxon>Eukaryota</taxon>
        <taxon>Fungi</taxon>
        <taxon>Dikarya</taxon>
        <taxon>Basidiomycota</taxon>
        <taxon>Agaricomycotina</taxon>
        <taxon>Agaricomycetes</taxon>
        <taxon>Hymenochaetales</taxon>
        <taxon>Schizoporaceae</taxon>
        <taxon>Schizopora</taxon>
    </lineage>
</organism>
<dbReference type="PANTHER" id="PTHR11271:SF6">
    <property type="entry name" value="GUANINE DEAMINASE"/>
    <property type="match status" value="1"/>
</dbReference>
<dbReference type="SUPFAM" id="SSF51338">
    <property type="entry name" value="Composite domain of metallo-dependent hydrolases"/>
    <property type="match status" value="1"/>
</dbReference>
<dbReference type="Gene3D" id="3.20.20.140">
    <property type="entry name" value="Metal-dependent hydrolases"/>
    <property type="match status" value="1"/>
</dbReference>
<dbReference type="InterPro" id="IPR006680">
    <property type="entry name" value="Amidohydro-rel"/>
</dbReference>
<comment type="pathway">
    <text evidence="1 8">Purine metabolism; guanine degradation; xanthine from guanine: step 1/1.</text>
</comment>
<dbReference type="InterPro" id="IPR014311">
    <property type="entry name" value="Guanine_deaminase"/>
</dbReference>
<evidence type="ECO:0000256" key="2">
    <source>
        <dbReference type="ARBA" id="ARBA00006745"/>
    </source>
</evidence>
<feature type="domain" description="Amidohydrolase-related" evidence="9">
    <location>
        <begin position="82"/>
        <end position="475"/>
    </location>
</feature>
<evidence type="ECO:0000256" key="4">
    <source>
        <dbReference type="ARBA" id="ARBA00022801"/>
    </source>
</evidence>
<protein>
    <recommendedName>
        <fullName evidence="8">Guanine deaminase</fullName>
        <shortName evidence="8">Guanase</shortName>
        <ecNumber evidence="8">3.5.4.3</ecNumber>
    </recommendedName>
    <alternativeName>
        <fullName evidence="8">Guanine aminohydrolase</fullName>
    </alternativeName>
</protein>
<dbReference type="AlphaFoldDB" id="A0A0H2SA84"/>